<dbReference type="InterPro" id="IPR033985">
    <property type="entry name" value="SusD-like_N"/>
</dbReference>
<keyword evidence="3 6" id="KW-0732">Signal</keyword>
<dbReference type="RefSeq" id="WP_090679708.1">
    <property type="nucleotide sequence ID" value="NZ_FORU01000011.1"/>
</dbReference>
<evidence type="ECO:0000256" key="3">
    <source>
        <dbReference type="ARBA" id="ARBA00022729"/>
    </source>
</evidence>
<accession>A0A1I3SRU7</accession>
<dbReference type="EMBL" id="FORU01000011">
    <property type="protein sequence ID" value="SFJ60529.1"/>
    <property type="molecule type" value="Genomic_DNA"/>
</dbReference>
<proteinExistence type="inferred from homology"/>
<dbReference type="AlphaFoldDB" id="A0A1I3SRU7"/>
<keyword evidence="10" id="KW-1185">Reference proteome</keyword>
<dbReference type="OrthoDB" id="621570at2"/>
<organism evidence="9 10">
    <name type="scientific">Myroides guanonis</name>
    <dbReference type="NCBI Taxonomy" id="1150112"/>
    <lineage>
        <taxon>Bacteria</taxon>
        <taxon>Pseudomonadati</taxon>
        <taxon>Bacteroidota</taxon>
        <taxon>Flavobacteriia</taxon>
        <taxon>Flavobacteriales</taxon>
        <taxon>Flavobacteriaceae</taxon>
        <taxon>Myroides</taxon>
    </lineage>
</organism>
<evidence type="ECO:0000259" key="7">
    <source>
        <dbReference type="Pfam" id="PF07980"/>
    </source>
</evidence>
<dbReference type="Gene3D" id="1.25.40.390">
    <property type="match status" value="1"/>
</dbReference>
<keyword evidence="5" id="KW-0998">Cell outer membrane</keyword>
<evidence type="ECO:0000256" key="1">
    <source>
        <dbReference type="ARBA" id="ARBA00004442"/>
    </source>
</evidence>
<comment type="subcellular location">
    <subcellularLocation>
        <location evidence="1">Cell outer membrane</location>
    </subcellularLocation>
</comment>
<evidence type="ECO:0000313" key="9">
    <source>
        <dbReference type="EMBL" id="SFJ60529.1"/>
    </source>
</evidence>
<reference evidence="10" key="1">
    <citation type="submission" date="2016-10" db="EMBL/GenBank/DDBJ databases">
        <authorList>
            <person name="Varghese N."/>
            <person name="Submissions S."/>
        </authorList>
    </citation>
    <scope>NUCLEOTIDE SEQUENCE [LARGE SCALE GENOMIC DNA]</scope>
    <source>
        <strain evidence="10">DSM 26542</strain>
    </source>
</reference>
<protein>
    <submittedName>
        <fullName evidence="9">SusD family protein</fullName>
    </submittedName>
</protein>
<dbReference type="Proteomes" id="UP000243887">
    <property type="component" value="Unassembled WGS sequence"/>
</dbReference>
<keyword evidence="4" id="KW-0472">Membrane</keyword>
<feature type="chain" id="PRO_5017371725" evidence="6">
    <location>
        <begin position="23"/>
        <end position="463"/>
    </location>
</feature>
<comment type="similarity">
    <text evidence="2">Belongs to the SusD family.</text>
</comment>
<evidence type="ECO:0000256" key="5">
    <source>
        <dbReference type="ARBA" id="ARBA00023237"/>
    </source>
</evidence>
<feature type="domain" description="RagB/SusD" evidence="7">
    <location>
        <begin position="328"/>
        <end position="425"/>
    </location>
</feature>
<dbReference type="Pfam" id="PF07980">
    <property type="entry name" value="SusD_RagB"/>
    <property type="match status" value="1"/>
</dbReference>
<dbReference type="STRING" id="1150112.SAMN04487893_11132"/>
<feature type="domain" description="SusD-like N-terminal" evidence="8">
    <location>
        <begin position="101"/>
        <end position="234"/>
    </location>
</feature>
<feature type="signal peptide" evidence="6">
    <location>
        <begin position="1"/>
        <end position="22"/>
    </location>
</feature>
<dbReference type="InterPro" id="IPR012944">
    <property type="entry name" value="SusD_RagB_dom"/>
</dbReference>
<gene>
    <name evidence="9" type="ORF">SAMN04487893_11132</name>
</gene>
<dbReference type="Pfam" id="PF14322">
    <property type="entry name" value="SusD-like_3"/>
    <property type="match status" value="1"/>
</dbReference>
<evidence type="ECO:0000259" key="8">
    <source>
        <dbReference type="Pfam" id="PF14322"/>
    </source>
</evidence>
<sequence length="463" mass="52790">MKNHIRLLKASFIALLSLFLCSSCEEILEVDLPNSQVNRPDVFEDPATAQAALAQLYYDFGESALFNGGIGSLTYSMSLYTDELTSYFTAGTSDYNLTFPFYNNVLSGNDASPQHPFWNTSFQYIYRINALIEGVSSSTKLTDAIKTTYLGEAYFLRAMYYQHLCQLYGAVPYVTTTDYRVNSRIAKIPYEAVLNKVETDLLAALERLAPDYRNLSRFYPNKAVVELALAKNYLLQKNYTEAIVYTQKVLDNPLYQSMNDLDLVFKKTATSTLWQLYKFPPDGSDEGVAHILTSVPPITASLSATLIQNFAPTDARLEHWTNHLSDGVNTYYYAYKYKNQFIGSDECTIVYRIEEAAFIKAEALAYQNKTDEAAETLDGIRLRANLPIIARNLSKEAFIDVLVAESQREFFTEGAHRFFDLKRNNRLHLLEDSKPNWKPQHRLLPYPDKQLLLNPNLNPQNEF</sequence>
<evidence type="ECO:0000256" key="6">
    <source>
        <dbReference type="SAM" id="SignalP"/>
    </source>
</evidence>
<dbReference type="GO" id="GO:0009279">
    <property type="term" value="C:cell outer membrane"/>
    <property type="evidence" value="ECO:0007669"/>
    <property type="project" value="UniProtKB-SubCell"/>
</dbReference>
<evidence type="ECO:0000256" key="2">
    <source>
        <dbReference type="ARBA" id="ARBA00006275"/>
    </source>
</evidence>
<dbReference type="InterPro" id="IPR011990">
    <property type="entry name" value="TPR-like_helical_dom_sf"/>
</dbReference>
<name>A0A1I3SRU7_9FLAO</name>
<evidence type="ECO:0000256" key="4">
    <source>
        <dbReference type="ARBA" id="ARBA00023136"/>
    </source>
</evidence>
<dbReference type="SUPFAM" id="SSF48452">
    <property type="entry name" value="TPR-like"/>
    <property type="match status" value="1"/>
</dbReference>
<evidence type="ECO:0000313" key="10">
    <source>
        <dbReference type="Proteomes" id="UP000243887"/>
    </source>
</evidence>